<organism evidence="1 2">
    <name type="scientific">Mycolicibacterium flavescens</name>
    <name type="common">Mycobacterium flavescens</name>
    <dbReference type="NCBI Taxonomy" id="1776"/>
    <lineage>
        <taxon>Bacteria</taxon>
        <taxon>Bacillati</taxon>
        <taxon>Actinomycetota</taxon>
        <taxon>Actinomycetes</taxon>
        <taxon>Mycobacteriales</taxon>
        <taxon>Mycobacteriaceae</taxon>
        <taxon>Mycolicibacterium</taxon>
    </lineage>
</organism>
<dbReference type="AlphaFoldDB" id="A0A1E3RFG0"/>
<comment type="caution">
    <text evidence="1">The sequence shown here is derived from an EMBL/GenBank/DDBJ whole genome shotgun (WGS) entry which is preliminary data.</text>
</comment>
<evidence type="ECO:0008006" key="3">
    <source>
        <dbReference type="Google" id="ProtNLM"/>
    </source>
</evidence>
<evidence type="ECO:0000313" key="1">
    <source>
        <dbReference type="EMBL" id="ODQ88610.1"/>
    </source>
</evidence>
<gene>
    <name evidence="1" type="ORF">BHQ18_18930</name>
</gene>
<keyword evidence="2" id="KW-1185">Reference proteome</keyword>
<dbReference type="Proteomes" id="UP000094053">
    <property type="component" value="Unassembled WGS sequence"/>
</dbReference>
<accession>A0A1E3RFG0</accession>
<dbReference type="OrthoDB" id="4762866at2"/>
<proteinExistence type="predicted"/>
<dbReference type="EMBL" id="MIHA01000014">
    <property type="protein sequence ID" value="ODQ88610.1"/>
    <property type="molecule type" value="Genomic_DNA"/>
</dbReference>
<reference evidence="2" key="1">
    <citation type="submission" date="2016-09" db="EMBL/GenBank/DDBJ databases">
        <authorList>
            <person name="Greninger A.L."/>
            <person name="Jerome K.R."/>
            <person name="Mcnair B."/>
            <person name="Wallis C."/>
            <person name="Fang F."/>
        </authorList>
    </citation>
    <scope>NUCLEOTIDE SEQUENCE [LARGE SCALE GENOMIC DNA]</scope>
    <source>
        <strain evidence="2">M6</strain>
    </source>
</reference>
<sequence length="175" mass="19469">MKVSGPVLRQRDGITCGPTVALVAGMLLDPRRRTAMADAAWFAAEQGRVHAEANRVWPRRLGTTPRGLIRALGAQGARYRWRLFRGRGDALADVRDAVADGWPVPMLVGRGVPRHWVLIVGVGDAWFDVYEPSSGQVRRIEIDSVRGARLRGLGFSRPFGFVLPIRERHRDVRAL</sequence>
<name>A0A1E3RFG0_MYCFV</name>
<dbReference type="STRING" id="1776.BHQ18_18930"/>
<evidence type="ECO:0000313" key="2">
    <source>
        <dbReference type="Proteomes" id="UP000094053"/>
    </source>
</evidence>
<protein>
    <recommendedName>
        <fullName evidence="3">Peptidase C39 domain-containing protein</fullName>
    </recommendedName>
</protein>